<evidence type="ECO:0000256" key="1">
    <source>
        <dbReference type="ARBA" id="ARBA00007734"/>
    </source>
</evidence>
<dbReference type="PANTHER" id="PTHR37423">
    <property type="entry name" value="SOLUBLE LYTIC MUREIN TRANSGLYCOSYLASE-RELATED"/>
    <property type="match status" value="1"/>
</dbReference>
<dbReference type="Pfam" id="PF14718">
    <property type="entry name" value="SLT_L"/>
    <property type="match status" value="1"/>
</dbReference>
<keyword evidence="7" id="KW-1185">Reference proteome</keyword>
<dbReference type="SUPFAM" id="SSF48435">
    <property type="entry name" value="Bacterial muramidases"/>
    <property type="match status" value="1"/>
</dbReference>
<evidence type="ECO:0000313" key="7">
    <source>
        <dbReference type="Proteomes" id="UP000267535"/>
    </source>
</evidence>
<evidence type="ECO:0000256" key="2">
    <source>
        <dbReference type="ARBA" id="ARBA00022729"/>
    </source>
</evidence>
<dbReference type="SUPFAM" id="SSF53955">
    <property type="entry name" value="Lysozyme-like"/>
    <property type="match status" value="1"/>
</dbReference>
<dbReference type="Gene3D" id="1.25.20.10">
    <property type="entry name" value="Bacterial muramidases"/>
    <property type="match status" value="1"/>
</dbReference>
<organism evidence="6 7">
    <name type="scientific">Amphritea balenae</name>
    <dbReference type="NCBI Taxonomy" id="452629"/>
    <lineage>
        <taxon>Bacteria</taxon>
        <taxon>Pseudomonadati</taxon>
        <taxon>Pseudomonadota</taxon>
        <taxon>Gammaproteobacteria</taxon>
        <taxon>Oceanospirillales</taxon>
        <taxon>Oceanospirillaceae</taxon>
        <taxon>Amphritea</taxon>
    </lineage>
</organism>
<dbReference type="InterPro" id="IPR000189">
    <property type="entry name" value="Transglyc_AS"/>
</dbReference>
<reference evidence="6 7" key="1">
    <citation type="submission" date="2018-11" db="EMBL/GenBank/DDBJ databases">
        <title>The draft genome sequence of Amphritea balenae JAMM 1525T.</title>
        <authorList>
            <person name="Fang Z."/>
            <person name="Zhang Y."/>
            <person name="Han X."/>
        </authorList>
    </citation>
    <scope>NUCLEOTIDE SEQUENCE [LARGE SCALE GENOMIC DNA]</scope>
    <source>
        <strain evidence="6 7">JAMM 1525</strain>
    </source>
</reference>
<dbReference type="EMBL" id="RQXV01000010">
    <property type="protein sequence ID" value="RRC97787.1"/>
    <property type="molecule type" value="Genomic_DNA"/>
</dbReference>
<evidence type="ECO:0000259" key="4">
    <source>
        <dbReference type="Pfam" id="PF01464"/>
    </source>
</evidence>
<name>A0A3P1SL45_9GAMM</name>
<evidence type="ECO:0008006" key="8">
    <source>
        <dbReference type="Google" id="ProtNLM"/>
    </source>
</evidence>
<evidence type="ECO:0000259" key="5">
    <source>
        <dbReference type="Pfam" id="PF14718"/>
    </source>
</evidence>
<evidence type="ECO:0000256" key="3">
    <source>
        <dbReference type="SAM" id="SignalP"/>
    </source>
</evidence>
<feature type="chain" id="PRO_5018128071" description="Lytic murein transglycosylase" evidence="3">
    <location>
        <begin position="30"/>
        <end position="681"/>
    </location>
</feature>
<dbReference type="InterPro" id="IPR012289">
    <property type="entry name" value="Lytic_TGlycosylase_superhlx_L"/>
</dbReference>
<dbReference type="InterPro" id="IPR008258">
    <property type="entry name" value="Transglycosylase_SLT_dom_1"/>
</dbReference>
<dbReference type="GO" id="GO:0016020">
    <property type="term" value="C:membrane"/>
    <property type="evidence" value="ECO:0007669"/>
    <property type="project" value="InterPro"/>
</dbReference>
<dbReference type="PROSITE" id="PS00922">
    <property type="entry name" value="TRANSGLYCOSYLASE"/>
    <property type="match status" value="1"/>
</dbReference>
<evidence type="ECO:0000313" key="6">
    <source>
        <dbReference type="EMBL" id="RRC97787.1"/>
    </source>
</evidence>
<feature type="domain" description="Transglycosylase SLT" evidence="4">
    <location>
        <begin position="494"/>
        <end position="610"/>
    </location>
</feature>
<dbReference type="GO" id="GO:0008933">
    <property type="term" value="F:peptidoglycan lytic transglycosylase activity"/>
    <property type="evidence" value="ECO:0007669"/>
    <property type="project" value="InterPro"/>
</dbReference>
<dbReference type="GO" id="GO:0042597">
    <property type="term" value="C:periplasmic space"/>
    <property type="evidence" value="ECO:0007669"/>
    <property type="project" value="InterPro"/>
</dbReference>
<feature type="signal peptide" evidence="3">
    <location>
        <begin position="1"/>
        <end position="29"/>
    </location>
</feature>
<sequence length="681" mass="79227">MLWIMTHCNRILKSLFLFFPLLLSATLSANSYASQSLEQQRKLYQQAGKQLKADQLEQYFQTKARLTDYPLYPYLEQRELEHNFDKVSQHQIDLYAKQYQDIPTNYLLQQRWLGYLAGKQRWQQYLTAYNNAAISKERYQCHYRTALLKTGKKAEALKNIETLWNKGHSISDACNPVFDHWISKHKGPDSDLAYQRFWKAVDKNSISLAKYLRRFITKKDQKQATAKFLQIRNNPALIKNTDILHGDNIASRSSYLYGIERLSRKSPQTATKIWLKVRPQLSIGNNQQLKLNQTLARRLASKNDKHTDALIDQVNSPLDEEIQSRRFKLALVQQNWKKIYNLIDKLPDDIQQNENWVYWKTIAASHLSGLKPEYSDAFLKLSKARSYYGLLAAQVLKTRFRLNPAQDKPDDALLSEFADQAAVKRMQELYWQNELYLGRREWNQLTQAMDTDQLRIAATTVHSWGWHSLAIRGIAKARHWDDISLRFPMPYEKLFEQRAGKFAIDTNWARAVARQESAYQPYARSHVGARGLMQLMPKTARDTARKNKINYKNTADLYIPATNISLGVAYLAEMQKRFKENQVYATAAYNAGPHRVKNWLKARGDLPIDIWIETIPFNETRKYVMSVMAYHAIYRTLAGQPAHLLNNKTAFRLAMKNSTGAQQAKQLRDFIQLNSKATLTQ</sequence>
<dbReference type="CDD" id="cd13401">
    <property type="entry name" value="Slt70-like"/>
    <property type="match status" value="1"/>
</dbReference>
<dbReference type="InterPro" id="IPR008939">
    <property type="entry name" value="Lytic_TGlycosylase_superhlx_U"/>
</dbReference>
<proteinExistence type="inferred from homology"/>
<comment type="similarity">
    <text evidence="1">Belongs to the transglycosylase Slt family.</text>
</comment>
<gene>
    <name evidence="6" type="ORF">EHS89_16550</name>
</gene>
<accession>A0A3P1SL45</accession>
<dbReference type="InterPro" id="IPR023346">
    <property type="entry name" value="Lysozyme-like_dom_sf"/>
</dbReference>
<comment type="caution">
    <text evidence="6">The sequence shown here is derived from an EMBL/GenBank/DDBJ whole genome shotgun (WGS) entry which is preliminary data.</text>
</comment>
<dbReference type="Proteomes" id="UP000267535">
    <property type="component" value="Unassembled WGS sequence"/>
</dbReference>
<dbReference type="Gene3D" id="1.10.1240.20">
    <property type="entry name" value="Lytic transglycosylase, superhelical linker domain"/>
    <property type="match status" value="1"/>
</dbReference>
<feature type="domain" description="Lytic transglycosylase superhelical linker" evidence="5">
    <location>
        <begin position="418"/>
        <end position="483"/>
    </location>
</feature>
<dbReference type="Gene3D" id="1.10.530.10">
    <property type="match status" value="1"/>
</dbReference>
<dbReference type="OrthoDB" id="92254at2"/>
<dbReference type="Pfam" id="PF01464">
    <property type="entry name" value="SLT"/>
    <property type="match status" value="1"/>
</dbReference>
<dbReference type="GO" id="GO:0004553">
    <property type="term" value="F:hydrolase activity, hydrolyzing O-glycosyl compounds"/>
    <property type="evidence" value="ECO:0007669"/>
    <property type="project" value="InterPro"/>
</dbReference>
<protein>
    <recommendedName>
        <fullName evidence="8">Lytic murein transglycosylase</fullName>
    </recommendedName>
</protein>
<dbReference type="InterPro" id="IPR037061">
    <property type="entry name" value="Lytic_TGlycoase_superhlx_L_sf"/>
</dbReference>
<dbReference type="AlphaFoldDB" id="A0A3P1SL45"/>
<keyword evidence="2 3" id="KW-0732">Signal</keyword>
<dbReference type="GO" id="GO:0000270">
    <property type="term" value="P:peptidoglycan metabolic process"/>
    <property type="evidence" value="ECO:0007669"/>
    <property type="project" value="InterPro"/>
</dbReference>
<dbReference type="PANTHER" id="PTHR37423:SF5">
    <property type="entry name" value="SOLUBLE LYTIC MUREIN TRANSGLYCOSYLASE"/>
    <property type="match status" value="1"/>
</dbReference>